<gene>
    <name evidence="3" type="ORF">ACFOUW_26120</name>
</gene>
<proteinExistence type="predicted"/>
<protein>
    <submittedName>
        <fullName evidence="3">Amidohydrolase family protein</fullName>
    </submittedName>
</protein>
<dbReference type="Proteomes" id="UP001595699">
    <property type="component" value="Unassembled WGS sequence"/>
</dbReference>
<feature type="domain" description="Amidohydrolase-related" evidence="2">
    <location>
        <begin position="4"/>
        <end position="270"/>
    </location>
</feature>
<dbReference type="PANTHER" id="PTHR21240">
    <property type="entry name" value="2-AMINO-3-CARBOXYLMUCONATE-6-SEMIALDEHYDE DECARBOXYLASE"/>
    <property type="match status" value="1"/>
</dbReference>
<organism evidence="3 4">
    <name type="scientific">Tenggerimyces flavus</name>
    <dbReference type="NCBI Taxonomy" id="1708749"/>
    <lineage>
        <taxon>Bacteria</taxon>
        <taxon>Bacillati</taxon>
        <taxon>Actinomycetota</taxon>
        <taxon>Actinomycetes</taxon>
        <taxon>Propionibacteriales</taxon>
        <taxon>Nocardioidaceae</taxon>
        <taxon>Tenggerimyces</taxon>
    </lineage>
</organism>
<dbReference type="EMBL" id="JBHRZH010000023">
    <property type="protein sequence ID" value="MFC3764340.1"/>
    <property type="molecule type" value="Genomic_DNA"/>
</dbReference>
<dbReference type="InterPro" id="IPR032466">
    <property type="entry name" value="Metal_Hydrolase"/>
</dbReference>
<dbReference type="InterPro" id="IPR032465">
    <property type="entry name" value="ACMSD"/>
</dbReference>
<dbReference type="PANTHER" id="PTHR21240:SF28">
    <property type="entry name" value="ISO-OROTATE DECARBOXYLASE (EUROFUNG)"/>
    <property type="match status" value="1"/>
</dbReference>
<evidence type="ECO:0000313" key="3">
    <source>
        <dbReference type="EMBL" id="MFC3764340.1"/>
    </source>
</evidence>
<evidence type="ECO:0000259" key="2">
    <source>
        <dbReference type="Pfam" id="PF04909"/>
    </source>
</evidence>
<evidence type="ECO:0000313" key="4">
    <source>
        <dbReference type="Proteomes" id="UP001595699"/>
    </source>
</evidence>
<dbReference type="RefSeq" id="WP_205115323.1">
    <property type="nucleotide sequence ID" value="NZ_JAFBCM010000001.1"/>
</dbReference>
<sequence length="291" mass="31123">MEAIDVHQHLWPVALIEALRSRPRPPRLVGWRLELDGEAPYDVDPAAHDVPKRVALETDDGTGLALVALSAALGVEDPDLLAAWHSGALELPAPFKAWAAVSVRELDPSTLQANLDAGCVGLELPATPLGTPDGLERVGPLLEVCEAANKPVLVHPGPATPRDNVPGWWPAVVDYVGQLHAAWWAWHVAGRAQFPKLRLCFAAAAGLAPVHHERLTARGGTYRRIDPDVFVDTSSYGPRGLDAVIRVLGIDTVAFGTDRPYAEPTNPELGAAATAAIRRTNPHRLLEGGLP</sequence>
<dbReference type="SUPFAM" id="SSF51556">
    <property type="entry name" value="Metallo-dependent hydrolases"/>
    <property type="match status" value="1"/>
</dbReference>
<reference evidence="4" key="1">
    <citation type="journal article" date="2019" name="Int. J. Syst. Evol. Microbiol.">
        <title>The Global Catalogue of Microorganisms (GCM) 10K type strain sequencing project: providing services to taxonomists for standard genome sequencing and annotation.</title>
        <authorList>
            <consortium name="The Broad Institute Genomics Platform"/>
            <consortium name="The Broad Institute Genome Sequencing Center for Infectious Disease"/>
            <person name="Wu L."/>
            <person name="Ma J."/>
        </authorList>
    </citation>
    <scope>NUCLEOTIDE SEQUENCE [LARGE SCALE GENOMIC DNA]</scope>
    <source>
        <strain evidence="4">CGMCC 4.7241</strain>
    </source>
</reference>
<dbReference type="Pfam" id="PF04909">
    <property type="entry name" value="Amidohydro_2"/>
    <property type="match status" value="1"/>
</dbReference>
<keyword evidence="4" id="KW-1185">Reference proteome</keyword>
<comment type="caution">
    <text evidence="3">The sequence shown here is derived from an EMBL/GenBank/DDBJ whole genome shotgun (WGS) entry which is preliminary data.</text>
</comment>
<evidence type="ECO:0000256" key="1">
    <source>
        <dbReference type="ARBA" id="ARBA00023239"/>
    </source>
</evidence>
<dbReference type="Gene3D" id="3.20.20.140">
    <property type="entry name" value="Metal-dependent hydrolases"/>
    <property type="match status" value="1"/>
</dbReference>
<accession>A0ABV7YKT6</accession>
<name>A0ABV7YKT6_9ACTN</name>
<keyword evidence="1" id="KW-0456">Lyase</keyword>
<dbReference type="InterPro" id="IPR006680">
    <property type="entry name" value="Amidohydro-rel"/>
</dbReference>